<evidence type="ECO:0000313" key="3">
    <source>
        <dbReference type="EMBL" id="ARF08107.1"/>
    </source>
</evidence>
<evidence type="ECO:0000256" key="1">
    <source>
        <dbReference type="ARBA" id="ARBA00022737"/>
    </source>
</evidence>
<dbReference type="Gene3D" id="1.25.40.20">
    <property type="entry name" value="Ankyrin repeat-containing domain"/>
    <property type="match status" value="2"/>
</dbReference>
<keyword evidence="2" id="KW-0040">ANK repeat</keyword>
<dbReference type="SUPFAM" id="SSF48403">
    <property type="entry name" value="Ankyrin repeat"/>
    <property type="match status" value="1"/>
</dbReference>
<protein>
    <submittedName>
        <fullName evidence="3">Ankyrin repeat protein</fullName>
    </submittedName>
</protein>
<accession>A0A1V0S8R9</accession>
<organism evidence="3">
    <name type="scientific">Catovirus CTV1</name>
    <dbReference type="NCBI Taxonomy" id="1977631"/>
    <lineage>
        <taxon>Viruses</taxon>
        <taxon>Varidnaviria</taxon>
        <taxon>Bamfordvirae</taxon>
        <taxon>Nucleocytoviricota</taxon>
        <taxon>Megaviricetes</taxon>
        <taxon>Imitervirales</taxon>
        <taxon>Mimiviridae</taxon>
        <taxon>Klosneuvirinae</taxon>
        <taxon>Catovirus</taxon>
    </lineage>
</organism>
<dbReference type="InterPro" id="IPR002110">
    <property type="entry name" value="Ankyrin_rpt"/>
</dbReference>
<dbReference type="InterPro" id="IPR036770">
    <property type="entry name" value="Ankyrin_rpt-contain_sf"/>
</dbReference>
<dbReference type="EMBL" id="KY684083">
    <property type="protein sequence ID" value="ARF08107.1"/>
    <property type="molecule type" value="Genomic_DNA"/>
</dbReference>
<evidence type="ECO:0000256" key="2">
    <source>
        <dbReference type="ARBA" id="ARBA00023043"/>
    </source>
</evidence>
<proteinExistence type="predicted"/>
<dbReference type="PROSITE" id="PS50088">
    <property type="entry name" value="ANK_REPEAT"/>
    <property type="match status" value="2"/>
</dbReference>
<dbReference type="PANTHER" id="PTHR24188">
    <property type="entry name" value="ANKYRIN REPEAT PROTEIN"/>
    <property type="match status" value="1"/>
</dbReference>
<gene>
    <name evidence="3" type="ORF">Catovirus_1_157</name>
</gene>
<sequence>MDLRELITNSSFDEIKKLISNTNEEEINKILNIACGMGNMGLVEYLFEHKDHLINRNHQDLPTGYALGEGKLDVLEYLVSKGFDLKVYDVISVLRVLEKGHLEVAKYMLFALDISVKDLCSRTNALNRIIEVGHTDIVKYLLDNGADINYDRMDETPHACSTPLAKACVEGDLKIVKLLLSYGADIRIKNNIVMSYALKYGHIDIVECLAEAGAKTSFYKKHYDMVSNHSIIINKLFEKHSFDALSNIIDDIDDECIKKTITKIKLNRQRFFVNLRNINNVSIITY</sequence>
<keyword evidence="1" id="KW-0677">Repeat</keyword>
<dbReference type="PROSITE" id="PS50297">
    <property type="entry name" value="ANK_REP_REGION"/>
    <property type="match status" value="2"/>
</dbReference>
<dbReference type="SMART" id="SM00248">
    <property type="entry name" value="ANK"/>
    <property type="match status" value="5"/>
</dbReference>
<dbReference type="Pfam" id="PF12796">
    <property type="entry name" value="Ank_2"/>
    <property type="match status" value="1"/>
</dbReference>
<dbReference type="PANTHER" id="PTHR24188:SF29">
    <property type="entry name" value="GH09064P"/>
    <property type="match status" value="1"/>
</dbReference>
<reference evidence="3" key="1">
    <citation type="journal article" date="2017" name="Science">
        <title>Giant viruses with an expanded complement of translation system components.</title>
        <authorList>
            <person name="Schulz F."/>
            <person name="Yutin N."/>
            <person name="Ivanova N.N."/>
            <person name="Ortega D.R."/>
            <person name="Lee T.K."/>
            <person name="Vierheilig J."/>
            <person name="Daims H."/>
            <person name="Horn M."/>
            <person name="Wagner M."/>
            <person name="Jensen G.J."/>
            <person name="Kyrpides N.C."/>
            <person name="Koonin E.V."/>
            <person name="Woyke T."/>
        </authorList>
    </citation>
    <scope>NUCLEOTIDE SEQUENCE</scope>
    <source>
        <strain evidence="3">CTV1</strain>
    </source>
</reference>
<name>A0A1V0S8R9_9VIRU</name>